<keyword evidence="2" id="KW-0238">DNA-binding</keyword>
<protein>
    <recommendedName>
        <fullName evidence="5">Arabinose operon regulatory protein</fullName>
    </recommendedName>
</protein>
<evidence type="ECO:0000259" key="6">
    <source>
        <dbReference type="PROSITE" id="PS01124"/>
    </source>
</evidence>
<keyword evidence="3" id="KW-0010">Activator</keyword>
<evidence type="ECO:0000256" key="2">
    <source>
        <dbReference type="ARBA" id="ARBA00023125"/>
    </source>
</evidence>
<dbReference type="PRINTS" id="PR00032">
    <property type="entry name" value="HTHARAC"/>
</dbReference>
<dbReference type="InterPro" id="IPR009057">
    <property type="entry name" value="Homeodomain-like_sf"/>
</dbReference>
<dbReference type="InterPro" id="IPR011051">
    <property type="entry name" value="RmlC_Cupin_sf"/>
</dbReference>
<dbReference type="PANTHER" id="PTHR11019">
    <property type="entry name" value="HTH-TYPE TRANSCRIPTIONAL REGULATOR NIMR"/>
    <property type="match status" value="1"/>
</dbReference>
<dbReference type="SUPFAM" id="SSF51182">
    <property type="entry name" value="RmlC-like cupins"/>
    <property type="match status" value="1"/>
</dbReference>
<dbReference type="SMART" id="SM00342">
    <property type="entry name" value="HTH_ARAC"/>
    <property type="match status" value="1"/>
</dbReference>
<dbReference type="InterPro" id="IPR003313">
    <property type="entry name" value="AraC-bd"/>
</dbReference>
<keyword evidence="1" id="KW-0805">Transcription regulation</keyword>
<dbReference type="AlphaFoldDB" id="A0A379ZGG9"/>
<dbReference type="CDD" id="cd06124">
    <property type="entry name" value="cupin_NimR-like_N"/>
    <property type="match status" value="1"/>
</dbReference>
<dbReference type="Pfam" id="PF12833">
    <property type="entry name" value="HTH_18"/>
    <property type="match status" value="1"/>
</dbReference>
<dbReference type="SUPFAM" id="SSF46689">
    <property type="entry name" value="Homeodomain-like"/>
    <property type="match status" value="1"/>
</dbReference>
<feature type="domain" description="HTH araC/xylS-type" evidence="6">
    <location>
        <begin position="158"/>
        <end position="257"/>
    </location>
</feature>
<dbReference type="PANTHER" id="PTHR11019:SF159">
    <property type="entry name" value="TRANSCRIPTIONAL REGULATOR-RELATED"/>
    <property type="match status" value="1"/>
</dbReference>
<dbReference type="PROSITE" id="PS01124">
    <property type="entry name" value="HTH_ARAC_FAMILY_2"/>
    <property type="match status" value="1"/>
</dbReference>
<dbReference type="GO" id="GO:0003700">
    <property type="term" value="F:DNA-binding transcription factor activity"/>
    <property type="evidence" value="ECO:0007669"/>
    <property type="project" value="InterPro"/>
</dbReference>
<dbReference type="Gene3D" id="2.60.120.10">
    <property type="entry name" value="Jelly Rolls"/>
    <property type="match status" value="1"/>
</dbReference>
<evidence type="ECO:0000256" key="4">
    <source>
        <dbReference type="ARBA" id="ARBA00023163"/>
    </source>
</evidence>
<reference evidence="7 8" key="1">
    <citation type="submission" date="2018-06" db="EMBL/GenBank/DDBJ databases">
        <authorList>
            <consortium name="Pathogen Informatics"/>
            <person name="Doyle S."/>
        </authorList>
    </citation>
    <scope>NUCLEOTIDE SEQUENCE [LARGE SCALE GENOMIC DNA]</scope>
    <source>
        <strain evidence="7 8">NCTC10211</strain>
    </source>
</reference>
<dbReference type="Gene3D" id="1.10.10.60">
    <property type="entry name" value="Homeodomain-like"/>
    <property type="match status" value="1"/>
</dbReference>
<evidence type="ECO:0000256" key="3">
    <source>
        <dbReference type="ARBA" id="ARBA00023159"/>
    </source>
</evidence>
<gene>
    <name evidence="7" type="primary">ripA_5</name>
    <name evidence="7" type="ORF">NCTC10211_03752</name>
</gene>
<accession>A0A379ZGG9</accession>
<dbReference type="InterPro" id="IPR014710">
    <property type="entry name" value="RmlC-like_jellyroll"/>
</dbReference>
<dbReference type="InterPro" id="IPR018060">
    <property type="entry name" value="HTH_AraC"/>
</dbReference>
<dbReference type="Proteomes" id="UP000254765">
    <property type="component" value="Unassembled WGS sequence"/>
</dbReference>
<dbReference type="InterPro" id="IPR018062">
    <property type="entry name" value="HTH_AraC-typ_CS"/>
</dbReference>
<organism evidence="7 8">
    <name type="scientific">Serratia marcescens</name>
    <dbReference type="NCBI Taxonomy" id="615"/>
    <lineage>
        <taxon>Bacteria</taxon>
        <taxon>Pseudomonadati</taxon>
        <taxon>Pseudomonadota</taxon>
        <taxon>Gammaproteobacteria</taxon>
        <taxon>Enterobacterales</taxon>
        <taxon>Yersiniaceae</taxon>
        <taxon>Serratia</taxon>
    </lineage>
</organism>
<evidence type="ECO:0000313" key="8">
    <source>
        <dbReference type="Proteomes" id="UP000254765"/>
    </source>
</evidence>
<keyword evidence="4" id="KW-0804">Transcription</keyword>
<evidence type="ECO:0000256" key="1">
    <source>
        <dbReference type="ARBA" id="ARBA00023015"/>
    </source>
</evidence>
<dbReference type="EMBL" id="UGYK01000002">
    <property type="protein sequence ID" value="SUI61806.1"/>
    <property type="molecule type" value="Genomic_DNA"/>
</dbReference>
<dbReference type="PROSITE" id="PS00041">
    <property type="entry name" value="HTH_ARAC_FAMILY_1"/>
    <property type="match status" value="1"/>
</dbReference>
<dbReference type="Pfam" id="PF02311">
    <property type="entry name" value="AraC_binding"/>
    <property type="match status" value="1"/>
</dbReference>
<name>A0A379ZGG9_SERMA</name>
<dbReference type="GO" id="GO:0043565">
    <property type="term" value="F:sequence-specific DNA binding"/>
    <property type="evidence" value="ECO:0007669"/>
    <property type="project" value="InterPro"/>
</dbReference>
<dbReference type="RefSeq" id="WP_033640172.1">
    <property type="nucleotide sequence ID" value="NZ_CAMIQS010000001.1"/>
</dbReference>
<sequence>MALIQQHHPFDPDRLPAPALGIAAALADHDSGLHWHQRSQLLYAPQGCMTVTLAQQWLILPPTRSVWIPGGIAHRVQLRGRVAYRSLYFDPALTAAMPPQATVLAVNPLLAAIVERIAHWPLDYALAQPHARDLLAVLINELGEAQRENTQLRLPQDKRLAAWLATLPESDELPALAALAQRLHLHAKTLTRLFQRETGLSYQQWCQQWRLIRAIELLASLPSVSAVAQRLGFSSDSAFIAFFRQFTGTTPRRYMQGG</sequence>
<evidence type="ECO:0000256" key="5">
    <source>
        <dbReference type="ARBA" id="ARBA00044978"/>
    </source>
</evidence>
<evidence type="ECO:0000313" key="7">
    <source>
        <dbReference type="EMBL" id="SUI61806.1"/>
    </source>
</evidence>
<dbReference type="InterPro" id="IPR020449">
    <property type="entry name" value="Tscrpt_reg_AraC-type_HTH"/>
</dbReference>
<proteinExistence type="predicted"/>